<dbReference type="PANTHER" id="PTHR43798:SF33">
    <property type="entry name" value="HYDROLASE, PUTATIVE (AFU_ORTHOLOGUE AFUA_2G14860)-RELATED"/>
    <property type="match status" value="1"/>
</dbReference>
<dbReference type="PANTHER" id="PTHR43798">
    <property type="entry name" value="MONOACYLGLYCEROL LIPASE"/>
    <property type="match status" value="1"/>
</dbReference>
<organism evidence="2 3">
    <name type="scientific">Paraconexibacter antarcticus</name>
    <dbReference type="NCBI Taxonomy" id="2949664"/>
    <lineage>
        <taxon>Bacteria</taxon>
        <taxon>Bacillati</taxon>
        <taxon>Actinomycetota</taxon>
        <taxon>Thermoleophilia</taxon>
        <taxon>Solirubrobacterales</taxon>
        <taxon>Paraconexibacteraceae</taxon>
        <taxon>Paraconexibacter</taxon>
    </lineage>
</organism>
<sequence length="302" mass="32480">MFEARRVPAPPAEPPTLAVGTLPRLTAPLAQGDITYLRHGSGPPVLLVHGIPTSARLWEPLLGALGERYDCIAVDLNGMGRSRPAPGADLSSPGQADMFAALLDHLGLDEVLLVLHDQGGAHGQQFMVRHPGRIRGVALCDVVCFDNWTVPAVALMMQVARRPRLAAALGRARAMKAPMQLAWPLPQTVRRGRIASALVDDWFHALDTGDGLEAWCAYVTAQDPRWTIEAVPALAAWSKPARVLWATDDRFLPVRWGARLAATLPTAGAPVLLPDAGHFWQAEIPRTGARELLAFLDGVGAD</sequence>
<dbReference type="Pfam" id="PF00561">
    <property type="entry name" value="Abhydrolase_1"/>
    <property type="match status" value="1"/>
</dbReference>
<proteinExistence type="predicted"/>
<evidence type="ECO:0000313" key="3">
    <source>
        <dbReference type="Proteomes" id="UP001056035"/>
    </source>
</evidence>
<accession>A0ABY5DZU8</accession>
<protein>
    <submittedName>
        <fullName evidence="2">Alpha/beta fold hydrolase</fullName>
    </submittedName>
</protein>
<evidence type="ECO:0000313" key="2">
    <source>
        <dbReference type="EMBL" id="UTI66479.1"/>
    </source>
</evidence>
<dbReference type="Gene3D" id="3.40.50.1820">
    <property type="entry name" value="alpha/beta hydrolase"/>
    <property type="match status" value="1"/>
</dbReference>
<dbReference type="EMBL" id="CP098502">
    <property type="protein sequence ID" value="UTI66479.1"/>
    <property type="molecule type" value="Genomic_DNA"/>
</dbReference>
<reference evidence="2 3" key="1">
    <citation type="submission" date="2022-06" db="EMBL/GenBank/DDBJ databases">
        <title>Paraconexibacter antarcticus.</title>
        <authorList>
            <person name="Kim C.S."/>
        </authorList>
    </citation>
    <scope>NUCLEOTIDE SEQUENCE [LARGE SCALE GENOMIC DNA]</scope>
    <source>
        <strain evidence="2 3">02-257</strain>
    </source>
</reference>
<dbReference type="InterPro" id="IPR029058">
    <property type="entry name" value="AB_hydrolase_fold"/>
</dbReference>
<dbReference type="GO" id="GO:0016787">
    <property type="term" value="F:hydrolase activity"/>
    <property type="evidence" value="ECO:0007669"/>
    <property type="project" value="UniProtKB-KW"/>
</dbReference>
<feature type="domain" description="AB hydrolase-1" evidence="1">
    <location>
        <begin position="43"/>
        <end position="281"/>
    </location>
</feature>
<dbReference type="RefSeq" id="WP_254573150.1">
    <property type="nucleotide sequence ID" value="NZ_CP098502.1"/>
</dbReference>
<dbReference type="InterPro" id="IPR000073">
    <property type="entry name" value="AB_hydrolase_1"/>
</dbReference>
<keyword evidence="2" id="KW-0378">Hydrolase</keyword>
<dbReference type="PRINTS" id="PR00111">
    <property type="entry name" value="ABHYDROLASE"/>
</dbReference>
<keyword evidence="3" id="KW-1185">Reference proteome</keyword>
<gene>
    <name evidence="2" type="ORF">NBH00_09765</name>
</gene>
<dbReference type="InterPro" id="IPR050266">
    <property type="entry name" value="AB_hydrolase_sf"/>
</dbReference>
<dbReference type="SUPFAM" id="SSF53474">
    <property type="entry name" value="alpha/beta-Hydrolases"/>
    <property type="match status" value="1"/>
</dbReference>
<evidence type="ECO:0000259" key="1">
    <source>
        <dbReference type="Pfam" id="PF00561"/>
    </source>
</evidence>
<name>A0ABY5DZU8_9ACTN</name>
<dbReference type="Proteomes" id="UP001056035">
    <property type="component" value="Chromosome"/>
</dbReference>